<gene>
    <name evidence="2" type="ORF">GLOTRDRAFT_123986</name>
</gene>
<dbReference type="OrthoDB" id="10657560at2759"/>
<protein>
    <submittedName>
        <fullName evidence="2">Uncharacterized protein</fullName>
    </submittedName>
</protein>
<sequence>MLPPSLVRPRTPPTVHDGALVIPFWPAFGPTRAYCAAGRSSSPSARPAIPAHSERDRSAPRWMTGRLAHVSHPSEYPERGSKRYKSPLVCRLTDTQTLPPTATCLLTSQHLYLLSTTILYHPLPFIAFSMRIASGSSILFASLALTASGAPVNEGNAESHPNSPRPSASGSMGGKVSGGAHIGRGLPSTIAARDASPLCSLEGMVKGIPIIGDPVAGIVNTLVGGCDAGASSQAVTTQSLADTECIVKSIVTSLPSVGSLLRPIIDGIRLCPDGAGAESVNAQSAEPLDADKLEQIAAAVSQAAASIEAAHSQPTGKSRRQLPVPEPAPSTTASSSIASVSSSGVAEMAMPTPPIVLPVSAPGAPALPVPPNTPESSSSSTMPSSTSLSPRQLLPVQSSSGAMSSITSDSAAPTQMARRTEDEFTTTTASDEVLPSSVSPSTAQSDASAEPTLGARQLPPALPVNPPALPVSPPSLPINPPSLPINPPSLPVNPPVNPPMSSSSTSSTVPSDASSTGMAQRDLPTPPALPINAPVQPPSAPVSPPSAPVSPPSPPSAPAPAKDAAGKTPASDAPVFHFMGVAAFGPEMTASQSASSAGSTSTSA</sequence>
<dbReference type="AlphaFoldDB" id="S7QLI6"/>
<evidence type="ECO:0000313" key="3">
    <source>
        <dbReference type="Proteomes" id="UP000030669"/>
    </source>
</evidence>
<feature type="compositionally biased region" description="Low complexity" evidence="1">
    <location>
        <begin position="499"/>
        <end position="511"/>
    </location>
</feature>
<dbReference type="RefSeq" id="XP_007860688.1">
    <property type="nucleotide sequence ID" value="XM_007862497.1"/>
</dbReference>
<feature type="compositionally biased region" description="Low complexity" evidence="1">
    <location>
        <begin position="39"/>
        <end position="51"/>
    </location>
</feature>
<feature type="compositionally biased region" description="Low complexity" evidence="1">
    <location>
        <begin position="374"/>
        <end position="390"/>
    </location>
</feature>
<dbReference type="HOGENOM" id="CLU_452007_0_0_1"/>
<dbReference type="GeneID" id="19301033"/>
<feature type="region of interest" description="Disordered" evidence="1">
    <location>
        <begin position="480"/>
        <end position="572"/>
    </location>
</feature>
<dbReference type="EMBL" id="KB469296">
    <property type="protein sequence ID" value="EPQ60232.1"/>
    <property type="molecule type" value="Genomic_DNA"/>
</dbReference>
<dbReference type="KEGG" id="gtr:GLOTRDRAFT_123986"/>
<organism evidence="2 3">
    <name type="scientific">Gloeophyllum trabeum (strain ATCC 11539 / FP-39264 / Madison 617)</name>
    <name type="common">Brown rot fungus</name>
    <dbReference type="NCBI Taxonomy" id="670483"/>
    <lineage>
        <taxon>Eukaryota</taxon>
        <taxon>Fungi</taxon>
        <taxon>Dikarya</taxon>
        <taxon>Basidiomycota</taxon>
        <taxon>Agaricomycotina</taxon>
        <taxon>Agaricomycetes</taxon>
        <taxon>Gloeophyllales</taxon>
        <taxon>Gloeophyllaceae</taxon>
        <taxon>Gloeophyllum</taxon>
    </lineage>
</organism>
<reference evidence="2 3" key="1">
    <citation type="journal article" date="2012" name="Science">
        <title>The Paleozoic origin of enzymatic lignin decomposition reconstructed from 31 fungal genomes.</title>
        <authorList>
            <person name="Floudas D."/>
            <person name="Binder M."/>
            <person name="Riley R."/>
            <person name="Barry K."/>
            <person name="Blanchette R.A."/>
            <person name="Henrissat B."/>
            <person name="Martinez A.T."/>
            <person name="Otillar R."/>
            <person name="Spatafora J.W."/>
            <person name="Yadav J.S."/>
            <person name="Aerts A."/>
            <person name="Benoit I."/>
            <person name="Boyd A."/>
            <person name="Carlson A."/>
            <person name="Copeland A."/>
            <person name="Coutinho P.M."/>
            <person name="de Vries R.P."/>
            <person name="Ferreira P."/>
            <person name="Findley K."/>
            <person name="Foster B."/>
            <person name="Gaskell J."/>
            <person name="Glotzer D."/>
            <person name="Gorecki P."/>
            <person name="Heitman J."/>
            <person name="Hesse C."/>
            <person name="Hori C."/>
            <person name="Igarashi K."/>
            <person name="Jurgens J.A."/>
            <person name="Kallen N."/>
            <person name="Kersten P."/>
            <person name="Kohler A."/>
            <person name="Kuees U."/>
            <person name="Kumar T.K.A."/>
            <person name="Kuo A."/>
            <person name="LaButti K."/>
            <person name="Larrondo L.F."/>
            <person name="Lindquist E."/>
            <person name="Ling A."/>
            <person name="Lombard V."/>
            <person name="Lucas S."/>
            <person name="Lundell T."/>
            <person name="Martin R."/>
            <person name="McLaughlin D.J."/>
            <person name="Morgenstern I."/>
            <person name="Morin E."/>
            <person name="Murat C."/>
            <person name="Nagy L.G."/>
            <person name="Nolan M."/>
            <person name="Ohm R.A."/>
            <person name="Patyshakuliyeva A."/>
            <person name="Rokas A."/>
            <person name="Ruiz-Duenas F.J."/>
            <person name="Sabat G."/>
            <person name="Salamov A."/>
            <person name="Samejima M."/>
            <person name="Schmutz J."/>
            <person name="Slot J.C."/>
            <person name="St John F."/>
            <person name="Stenlid J."/>
            <person name="Sun H."/>
            <person name="Sun S."/>
            <person name="Syed K."/>
            <person name="Tsang A."/>
            <person name="Wiebenga A."/>
            <person name="Young D."/>
            <person name="Pisabarro A."/>
            <person name="Eastwood D.C."/>
            <person name="Martin F."/>
            <person name="Cullen D."/>
            <person name="Grigoriev I.V."/>
            <person name="Hibbett D.S."/>
        </authorList>
    </citation>
    <scope>NUCLEOTIDE SEQUENCE [LARGE SCALE GENOMIC DNA]</scope>
    <source>
        <strain evidence="2 3">ATCC 11539</strain>
    </source>
</reference>
<feature type="compositionally biased region" description="Polar residues" evidence="1">
    <location>
        <begin position="159"/>
        <end position="170"/>
    </location>
</feature>
<feature type="compositionally biased region" description="Pro residues" evidence="1">
    <location>
        <begin position="524"/>
        <end position="558"/>
    </location>
</feature>
<feature type="region of interest" description="Disordered" evidence="1">
    <location>
        <begin position="39"/>
        <end position="58"/>
    </location>
</feature>
<feature type="compositionally biased region" description="Polar residues" evidence="1">
    <location>
        <begin position="395"/>
        <end position="413"/>
    </location>
</feature>
<feature type="region of interest" description="Disordered" evidence="1">
    <location>
        <begin position="307"/>
        <end position="339"/>
    </location>
</feature>
<proteinExistence type="predicted"/>
<name>S7QLI6_GLOTA</name>
<accession>S7QLI6</accession>
<feature type="compositionally biased region" description="Pro residues" evidence="1">
    <location>
        <begin position="480"/>
        <end position="498"/>
    </location>
</feature>
<dbReference type="STRING" id="670483.S7QLI6"/>
<feature type="compositionally biased region" description="Low complexity" evidence="1">
    <location>
        <begin position="329"/>
        <end position="339"/>
    </location>
</feature>
<evidence type="ECO:0000256" key="1">
    <source>
        <dbReference type="SAM" id="MobiDB-lite"/>
    </source>
</evidence>
<feature type="region of interest" description="Disordered" evidence="1">
    <location>
        <begin position="366"/>
        <end position="467"/>
    </location>
</feature>
<dbReference type="Proteomes" id="UP000030669">
    <property type="component" value="Unassembled WGS sequence"/>
</dbReference>
<evidence type="ECO:0000313" key="2">
    <source>
        <dbReference type="EMBL" id="EPQ60232.1"/>
    </source>
</evidence>
<feature type="region of interest" description="Disordered" evidence="1">
    <location>
        <begin position="152"/>
        <end position="176"/>
    </location>
</feature>
<dbReference type="OMA" id="FANGMPK"/>
<feature type="compositionally biased region" description="Polar residues" evidence="1">
    <location>
        <begin position="425"/>
        <end position="447"/>
    </location>
</feature>
<keyword evidence="3" id="KW-1185">Reference proteome</keyword>